<evidence type="ECO:0000313" key="1">
    <source>
        <dbReference type="EMBL" id="GAA2808953.1"/>
    </source>
</evidence>
<dbReference type="Gene3D" id="3.40.50.10860">
    <property type="entry name" value="Leucine Dehydrogenase, chain A, domain 1"/>
    <property type="match status" value="1"/>
</dbReference>
<sequence>MRGNADTGSNSANWSKIELDEADAWIAWDGQDGTDYAYGGTRTVSWDTSDEDTVAILTRLAVNESQLKNHLINSAVEDGVLDEFSPQLPPGFLASRIGGGRCVIRPRDERTARILSDPTHADFARTIDPIFAGIGELLNSKNGSVKLTPDFGRFAGLADTLFQYTEHVLGISRASGGCGGKSSFSTTGVIAAFEALKPDLKGPMSLAGSEGAMGSEFFEYLKNARYGDVAVADIVYPESQTTTGGYPVLPAREGTFTNEFLGRGGALIANTWGNELENADLSALRPGTLLLLAHNHSVPAGDAGIALMRDVAARDVLALPGQVLTLGGALTSRLEWFSRQAWPGELFNKPLAHEVVRKVVRHLIQRCTEASSSGGATPYEAMLAMVD</sequence>
<accession>A0ABN3VKI6</accession>
<name>A0ABN3VKI6_9PSEU</name>
<gene>
    <name evidence="1" type="ORF">GCM10010470_50250</name>
</gene>
<keyword evidence="2" id="KW-1185">Reference proteome</keyword>
<dbReference type="RefSeq" id="WP_344683705.1">
    <property type="nucleotide sequence ID" value="NZ_BAAAUX010000020.1"/>
</dbReference>
<proteinExistence type="predicted"/>
<comment type="caution">
    <text evidence="1">The sequence shown here is derived from an EMBL/GenBank/DDBJ whole genome shotgun (WGS) entry which is preliminary data.</text>
</comment>
<dbReference type="Gene3D" id="3.40.50.720">
    <property type="entry name" value="NAD(P)-binding Rossmann-like Domain"/>
    <property type="match status" value="1"/>
</dbReference>
<organism evidence="1 2">
    <name type="scientific">Saccharopolyspora taberi</name>
    <dbReference type="NCBI Taxonomy" id="60895"/>
    <lineage>
        <taxon>Bacteria</taxon>
        <taxon>Bacillati</taxon>
        <taxon>Actinomycetota</taxon>
        <taxon>Actinomycetes</taxon>
        <taxon>Pseudonocardiales</taxon>
        <taxon>Pseudonocardiaceae</taxon>
        <taxon>Saccharopolyspora</taxon>
    </lineage>
</organism>
<dbReference type="Proteomes" id="UP001500979">
    <property type="component" value="Unassembled WGS sequence"/>
</dbReference>
<dbReference type="EMBL" id="BAAAUX010000020">
    <property type="protein sequence ID" value="GAA2808953.1"/>
    <property type="molecule type" value="Genomic_DNA"/>
</dbReference>
<protein>
    <submittedName>
        <fullName evidence="1">Uncharacterized protein</fullName>
    </submittedName>
</protein>
<evidence type="ECO:0000313" key="2">
    <source>
        <dbReference type="Proteomes" id="UP001500979"/>
    </source>
</evidence>
<reference evidence="1 2" key="1">
    <citation type="journal article" date="2019" name="Int. J. Syst. Evol. Microbiol.">
        <title>The Global Catalogue of Microorganisms (GCM) 10K type strain sequencing project: providing services to taxonomists for standard genome sequencing and annotation.</title>
        <authorList>
            <consortium name="The Broad Institute Genomics Platform"/>
            <consortium name="The Broad Institute Genome Sequencing Center for Infectious Disease"/>
            <person name="Wu L."/>
            <person name="Ma J."/>
        </authorList>
    </citation>
    <scope>NUCLEOTIDE SEQUENCE [LARGE SCALE GENOMIC DNA]</scope>
    <source>
        <strain evidence="1 2">JCM 9383</strain>
    </source>
</reference>